<reference evidence="2 3" key="1">
    <citation type="submission" date="2024-10" db="EMBL/GenBank/DDBJ databases">
        <title>The Natural Products Discovery Center: Release of the First 8490 Sequenced Strains for Exploring Actinobacteria Biosynthetic Diversity.</title>
        <authorList>
            <person name="Kalkreuter E."/>
            <person name="Kautsar S.A."/>
            <person name="Yang D."/>
            <person name="Bader C.D."/>
            <person name="Teijaro C.N."/>
            <person name="Fluegel L."/>
            <person name="Davis C.M."/>
            <person name="Simpson J.R."/>
            <person name="Lauterbach L."/>
            <person name="Steele A.D."/>
            <person name="Gui C."/>
            <person name="Meng S."/>
            <person name="Li G."/>
            <person name="Viehrig K."/>
            <person name="Ye F."/>
            <person name="Su P."/>
            <person name="Kiefer A.F."/>
            <person name="Nichols A."/>
            <person name="Cepeda A.J."/>
            <person name="Yan W."/>
            <person name="Fan B."/>
            <person name="Jiang Y."/>
            <person name="Adhikari A."/>
            <person name="Zheng C.-J."/>
            <person name="Schuster L."/>
            <person name="Cowan T.M."/>
            <person name="Smanski M.J."/>
            <person name="Chevrette M.G."/>
            <person name="De Carvalho L.P.S."/>
            <person name="Shen B."/>
        </authorList>
    </citation>
    <scope>NUCLEOTIDE SEQUENCE [LARGE SCALE GENOMIC DNA]</scope>
    <source>
        <strain evidence="2 3">NPDC003040</strain>
    </source>
</reference>
<gene>
    <name evidence="2" type="ORF">ACFYV7_15010</name>
</gene>
<dbReference type="EMBL" id="JBIAPI010000002">
    <property type="protein sequence ID" value="MFF3224100.1"/>
    <property type="molecule type" value="Genomic_DNA"/>
</dbReference>
<accession>A0ABW6QS93</accession>
<organism evidence="2 3">
    <name type="scientific">Nocardia suismassiliense</name>
    <dbReference type="NCBI Taxonomy" id="2077092"/>
    <lineage>
        <taxon>Bacteria</taxon>
        <taxon>Bacillati</taxon>
        <taxon>Actinomycetota</taxon>
        <taxon>Actinomycetes</taxon>
        <taxon>Mycobacteriales</taxon>
        <taxon>Nocardiaceae</taxon>
        <taxon>Nocardia</taxon>
    </lineage>
</organism>
<feature type="region of interest" description="Disordered" evidence="1">
    <location>
        <begin position="373"/>
        <end position="392"/>
    </location>
</feature>
<sequence length="392" mass="42451">MKRQVHFVGSLPEPLMSSPRAAMGWILDHRGGQPLTALPCDIDPNWIIDYLRDLHTRTDVLDFDVTTDDYADYNHMPTGRIRSGVTLTPDDIAMRRVDTIDRIVNHYTALRRDRPELANVKLQLSQPNSLDMSLFALAGSATGDGLPIGQALSHLGALATALRHVPVFTQAIFQEITTLTRKHGSLITWQVESPVALLSLVKATELHAAPLLAAMVARQLAAVFTGLHRLGAASSLHLCYGDYRHTALLQPRSLGPAVALLNPLARQLRRDGTPLPKVHIPCAYGAEPAPLDPRFYTPLRRLDPGWTLIAGVVCPASVVDSMISLRLFERAANWSAHAVATACGLGRCAIAGAEQAADATAATAAFSDHWLPAAARDDHNRTDTGPTKAKRG</sequence>
<dbReference type="Proteomes" id="UP001601948">
    <property type="component" value="Unassembled WGS sequence"/>
</dbReference>
<name>A0ABW6QS93_9NOCA</name>
<proteinExistence type="predicted"/>
<evidence type="ECO:0000256" key="1">
    <source>
        <dbReference type="SAM" id="MobiDB-lite"/>
    </source>
</evidence>
<dbReference type="RefSeq" id="WP_387717439.1">
    <property type="nucleotide sequence ID" value="NZ_JBIAPI010000002.1"/>
</dbReference>
<evidence type="ECO:0000313" key="3">
    <source>
        <dbReference type="Proteomes" id="UP001601948"/>
    </source>
</evidence>
<comment type="caution">
    <text evidence="2">The sequence shown here is derived from an EMBL/GenBank/DDBJ whole genome shotgun (WGS) entry which is preliminary data.</text>
</comment>
<keyword evidence="3" id="KW-1185">Reference proteome</keyword>
<protein>
    <submittedName>
        <fullName evidence="2">Uncharacterized protein</fullName>
    </submittedName>
</protein>
<evidence type="ECO:0000313" key="2">
    <source>
        <dbReference type="EMBL" id="MFF3224100.1"/>
    </source>
</evidence>